<proteinExistence type="predicted"/>
<evidence type="ECO:0000256" key="2">
    <source>
        <dbReference type="SAM" id="MobiDB-lite"/>
    </source>
</evidence>
<keyword evidence="4" id="KW-1185">Reference proteome</keyword>
<evidence type="ECO:0000313" key="3">
    <source>
        <dbReference type="EMBL" id="CUE85819.1"/>
    </source>
</evidence>
<organism evidence="3 4">
    <name type="scientific">Bodo saltans</name>
    <name type="common">Flagellated protozoan</name>
    <dbReference type="NCBI Taxonomy" id="75058"/>
    <lineage>
        <taxon>Eukaryota</taxon>
        <taxon>Discoba</taxon>
        <taxon>Euglenozoa</taxon>
        <taxon>Kinetoplastea</taxon>
        <taxon>Metakinetoplastina</taxon>
        <taxon>Eubodonida</taxon>
        <taxon>Bodonidae</taxon>
        <taxon>Bodo</taxon>
    </lineage>
</organism>
<protein>
    <submittedName>
        <fullName evidence="3">Uncharacterized protein</fullName>
    </submittedName>
</protein>
<feature type="compositionally biased region" description="Polar residues" evidence="2">
    <location>
        <begin position="238"/>
        <end position="253"/>
    </location>
</feature>
<dbReference type="AlphaFoldDB" id="A0A0S4IQB7"/>
<evidence type="ECO:0000256" key="1">
    <source>
        <dbReference type="SAM" id="Coils"/>
    </source>
</evidence>
<feature type="coiled-coil region" evidence="1">
    <location>
        <begin position="334"/>
        <end position="379"/>
    </location>
</feature>
<dbReference type="EMBL" id="CYKH01000204">
    <property type="protein sequence ID" value="CUE85819.1"/>
    <property type="molecule type" value="Genomic_DNA"/>
</dbReference>
<dbReference type="VEuPathDB" id="TriTrypDB:BSAL_03710"/>
<gene>
    <name evidence="3" type="ORF">BSAL_03710</name>
</gene>
<name>A0A0S4IQB7_BODSA</name>
<feature type="coiled-coil region" evidence="1">
    <location>
        <begin position="423"/>
        <end position="513"/>
    </location>
</feature>
<sequence>MPEEVTDTTALLRLLQEEVEHLRGSTRQKDEEIERRERDSKRTMVMMQMTHDQLSLLKDANVKLETQLIDSREKCRQLQALAQSKEEEALHAAKVLMDTKRVHEGDIKKLESLQVISEKKHQAQLSANDVLRNEIQALKARIEDITTTNESESRKRFEATVALETRLKHKTIELDDLELLREKDTRQATAREYELSKKITSQDQELRALTEQIERDRRLQFTLMAGLKSESETAAARLSNTQKQLTDAETSRATTTDRLSLECAQLKDRLEEANASHTARERVLETQVAKLCADLRVAQSEINAMADNEHSQRRGFAEALISANARGDVSKSRAEQLDIELAQMREKLRQTIVASSLQMDELKLQHKSANAKLQETVNDKSQTLQHSIMDLKVTESKLLSSEEELHRHVERSIKETNSMTAEISSLRTELDGYRNAVKKLEKHIEDNFEVRVLTEQNENLEAESKSLKERVRHANQTLADLRVEADISEGYRIKMIQEELSNELRRASVLDQERRAARELLTVLVPIAANANAMELSVLSELDKYQRLFGKL</sequence>
<dbReference type="Proteomes" id="UP000051952">
    <property type="component" value="Unassembled WGS sequence"/>
</dbReference>
<feature type="coiled-coil region" evidence="1">
    <location>
        <begin position="61"/>
        <end position="88"/>
    </location>
</feature>
<accession>A0A0S4IQB7</accession>
<feature type="region of interest" description="Disordered" evidence="2">
    <location>
        <begin position="234"/>
        <end position="253"/>
    </location>
</feature>
<evidence type="ECO:0000313" key="4">
    <source>
        <dbReference type="Proteomes" id="UP000051952"/>
    </source>
</evidence>
<reference evidence="4" key="1">
    <citation type="submission" date="2015-09" db="EMBL/GenBank/DDBJ databases">
        <authorList>
            <consortium name="Pathogen Informatics"/>
        </authorList>
    </citation>
    <scope>NUCLEOTIDE SEQUENCE [LARGE SCALE GENOMIC DNA]</scope>
    <source>
        <strain evidence="4">Lake Konstanz</strain>
    </source>
</reference>
<feature type="coiled-coil region" evidence="1">
    <location>
        <begin position="128"/>
        <end position="155"/>
    </location>
</feature>
<keyword evidence="1" id="KW-0175">Coiled coil</keyword>